<evidence type="ECO:0000313" key="2">
    <source>
        <dbReference type="EMBL" id="CAD8204024.1"/>
    </source>
</evidence>
<reference evidence="2" key="1">
    <citation type="submission" date="2021-01" db="EMBL/GenBank/DDBJ databases">
        <authorList>
            <consortium name="Genoscope - CEA"/>
            <person name="William W."/>
        </authorList>
    </citation>
    <scope>NUCLEOTIDE SEQUENCE</scope>
</reference>
<sequence length="238" mass="28470">MFDEMMDSQKIINSVISIFQHVMDLFHQIFQYVIQNIEQWIYCLTCIQLDIMILDNQNVHVFLLNSIRIPLFTITILVINVLIIIKKVVLFVLQNLILEYYKEISANLLMLIIKSKEFLSIKVTFDYYQSIRYKYETCKSQAEKSFTFPLNPLCILDSVKRCFYPEEFYDKQDSIVSQRCHFKCKSCDGKIRNNCLTCESYAKRELIINERKWYSDFFQIQVQECTSNNINSKTYTKY</sequence>
<keyword evidence="1" id="KW-0472">Membrane</keyword>
<dbReference type="AlphaFoldDB" id="A0A8S1XW01"/>
<keyword evidence="1" id="KW-1133">Transmembrane helix</keyword>
<accession>A0A8S1XW01</accession>
<keyword evidence="1" id="KW-0812">Transmembrane</keyword>
<keyword evidence="3" id="KW-1185">Reference proteome</keyword>
<gene>
    <name evidence="2" type="ORF">PPENT_87.1.T1350153</name>
</gene>
<evidence type="ECO:0000313" key="3">
    <source>
        <dbReference type="Proteomes" id="UP000689195"/>
    </source>
</evidence>
<name>A0A8S1XW01_9CILI</name>
<evidence type="ECO:0000256" key="1">
    <source>
        <dbReference type="SAM" id="Phobius"/>
    </source>
</evidence>
<dbReference type="EMBL" id="CAJJDO010000135">
    <property type="protein sequence ID" value="CAD8204024.1"/>
    <property type="molecule type" value="Genomic_DNA"/>
</dbReference>
<protein>
    <recommendedName>
        <fullName evidence="4">Transmembrane protein</fullName>
    </recommendedName>
</protein>
<feature type="transmembrane region" description="Helical" evidence="1">
    <location>
        <begin position="69"/>
        <end position="93"/>
    </location>
</feature>
<organism evidence="2 3">
    <name type="scientific">Paramecium pentaurelia</name>
    <dbReference type="NCBI Taxonomy" id="43138"/>
    <lineage>
        <taxon>Eukaryota</taxon>
        <taxon>Sar</taxon>
        <taxon>Alveolata</taxon>
        <taxon>Ciliophora</taxon>
        <taxon>Intramacronucleata</taxon>
        <taxon>Oligohymenophorea</taxon>
        <taxon>Peniculida</taxon>
        <taxon>Parameciidae</taxon>
        <taxon>Paramecium</taxon>
    </lineage>
</organism>
<comment type="caution">
    <text evidence="2">The sequence shown here is derived from an EMBL/GenBank/DDBJ whole genome shotgun (WGS) entry which is preliminary data.</text>
</comment>
<dbReference type="Proteomes" id="UP000689195">
    <property type="component" value="Unassembled WGS sequence"/>
</dbReference>
<evidence type="ECO:0008006" key="4">
    <source>
        <dbReference type="Google" id="ProtNLM"/>
    </source>
</evidence>
<proteinExistence type="predicted"/>